<feature type="transmembrane region" description="Helical" evidence="3">
    <location>
        <begin position="148"/>
        <end position="170"/>
    </location>
</feature>
<comment type="caution">
    <text evidence="5">The sequence shown here is derived from an EMBL/GenBank/DDBJ whole genome shotgun (WGS) entry which is preliminary data.</text>
</comment>
<feature type="transmembrane region" description="Helical" evidence="3">
    <location>
        <begin position="182"/>
        <end position="203"/>
    </location>
</feature>
<dbReference type="SUPFAM" id="SSF103481">
    <property type="entry name" value="Multidrug resistance efflux transporter EmrE"/>
    <property type="match status" value="2"/>
</dbReference>
<sequence>MKHVYPIFLISISATLWGIIAIFVRKLSAIGLSSMEIVTIRVVMAAILLGIIGLVKYRPQMKISLSDLKLFIGTGIFSIVLFNWCYFTSVNQMNLSLAVILLYTSPAFVTILSFLFLKEKMTWLKAVSVSGTILGCMLIAGVSQHDAASLSTLGIITGLGAGFGYALYSIFGKFALEKYQPFTVTFYTFLIAAIFLLPISGLWNKAGLLFSGQVLIYGIGFALFPTVIAFLLYTKGLEKIESSKAAIIATVEPLVATLLSLLLYKESFGLIQAIGSSLILASVIIVNLPKKQKASIID</sequence>
<comment type="subcellular location">
    <subcellularLocation>
        <location evidence="1">Endomembrane system</location>
        <topology evidence="1">Multi-pass membrane protein</topology>
    </subcellularLocation>
</comment>
<feature type="transmembrane region" description="Helical" evidence="3">
    <location>
        <begin position="95"/>
        <end position="116"/>
    </location>
</feature>
<protein>
    <submittedName>
        <fullName evidence="5">EamA family transporter</fullName>
    </submittedName>
</protein>
<feature type="transmembrane region" description="Helical" evidence="3">
    <location>
        <begin position="245"/>
        <end position="264"/>
    </location>
</feature>
<evidence type="ECO:0000256" key="2">
    <source>
        <dbReference type="ARBA" id="ARBA00007362"/>
    </source>
</evidence>
<accession>A0ABS1TR53</accession>
<feature type="domain" description="EamA" evidence="4">
    <location>
        <begin position="153"/>
        <end position="287"/>
    </location>
</feature>
<dbReference type="Pfam" id="PF00892">
    <property type="entry name" value="EamA"/>
    <property type="match status" value="2"/>
</dbReference>
<dbReference type="EMBL" id="JAESWB010000247">
    <property type="protein sequence ID" value="MBL4953799.1"/>
    <property type="molecule type" value="Genomic_DNA"/>
</dbReference>
<keyword evidence="6" id="KW-1185">Reference proteome</keyword>
<dbReference type="PANTHER" id="PTHR22911:SF79">
    <property type="entry name" value="MOBA-LIKE NTP TRANSFERASE DOMAIN-CONTAINING PROTEIN"/>
    <property type="match status" value="1"/>
</dbReference>
<organism evidence="5 6">
    <name type="scientific">Neobacillus paridis</name>
    <dbReference type="NCBI Taxonomy" id="2803862"/>
    <lineage>
        <taxon>Bacteria</taxon>
        <taxon>Bacillati</taxon>
        <taxon>Bacillota</taxon>
        <taxon>Bacilli</taxon>
        <taxon>Bacillales</taxon>
        <taxon>Bacillaceae</taxon>
        <taxon>Neobacillus</taxon>
    </lineage>
</organism>
<evidence type="ECO:0000313" key="6">
    <source>
        <dbReference type="Proteomes" id="UP000623967"/>
    </source>
</evidence>
<keyword evidence="3" id="KW-1133">Transmembrane helix</keyword>
<gene>
    <name evidence="5" type="ORF">JK635_16570</name>
</gene>
<keyword evidence="3" id="KW-0812">Transmembrane</keyword>
<dbReference type="Gene3D" id="1.10.3730.20">
    <property type="match status" value="2"/>
</dbReference>
<feature type="transmembrane region" description="Helical" evidence="3">
    <location>
        <begin position="68"/>
        <end position="89"/>
    </location>
</feature>
<feature type="transmembrane region" description="Helical" evidence="3">
    <location>
        <begin position="7"/>
        <end position="25"/>
    </location>
</feature>
<evidence type="ECO:0000256" key="1">
    <source>
        <dbReference type="ARBA" id="ARBA00004127"/>
    </source>
</evidence>
<keyword evidence="3" id="KW-0472">Membrane</keyword>
<feature type="transmembrane region" description="Helical" evidence="3">
    <location>
        <begin position="270"/>
        <end position="288"/>
    </location>
</feature>
<name>A0ABS1TR53_9BACI</name>
<dbReference type="InterPro" id="IPR037185">
    <property type="entry name" value="EmrE-like"/>
</dbReference>
<comment type="similarity">
    <text evidence="2">Belongs to the EamA transporter family.</text>
</comment>
<feature type="transmembrane region" description="Helical" evidence="3">
    <location>
        <begin position="215"/>
        <end position="233"/>
    </location>
</feature>
<dbReference type="PANTHER" id="PTHR22911">
    <property type="entry name" value="ACYL-MALONYL CONDENSING ENZYME-RELATED"/>
    <property type="match status" value="1"/>
</dbReference>
<dbReference type="InterPro" id="IPR000620">
    <property type="entry name" value="EamA_dom"/>
</dbReference>
<evidence type="ECO:0000256" key="3">
    <source>
        <dbReference type="SAM" id="Phobius"/>
    </source>
</evidence>
<evidence type="ECO:0000259" key="4">
    <source>
        <dbReference type="Pfam" id="PF00892"/>
    </source>
</evidence>
<evidence type="ECO:0000313" key="5">
    <source>
        <dbReference type="EMBL" id="MBL4953799.1"/>
    </source>
</evidence>
<proteinExistence type="inferred from homology"/>
<reference evidence="5 6" key="1">
    <citation type="submission" date="2021-01" db="EMBL/GenBank/DDBJ databases">
        <title>Genome public.</title>
        <authorList>
            <person name="Liu C."/>
            <person name="Sun Q."/>
        </authorList>
    </citation>
    <scope>NUCLEOTIDE SEQUENCE [LARGE SCALE GENOMIC DNA]</scope>
    <source>
        <strain evidence="5 6">YIM B02564</strain>
    </source>
</reference>
<feature type="transmembrane region" description="Helical" evidence="3">
    <location>
        <begin position="37"/>
        <end position="56"/>
    </location>
</feature>
<feature type="transmembrane region" description="Helical" evidence="3">
    <location>
        <begin position="123"/>
        <end position="142"/>
    </location>
</feature>
<dbReference type="RefSeq" id="WP_202655066.1">
    <property type="nucleotide sequence ID" value="NZ_JAESWB010000247.1"/>
</dbReference>
<feature type="domain" description="EamA" evidence="4">
    <location>
        <begin position="7"/>
        <end position="140"/>
    </location>
</feature>
<dbReference type="Proteomes" id="UP000623967">
    <property type="component" value="Unassembled WGS sequence"/>
</dbReference>